<organism evidence="3 4">
    <name type="scientific">Candidatus Falkowbacteria bacterium CG1_02_37_44</name>
    <dbReference type="NCBI Taxonomy" id="1805146"/>
    <lineage>
        <taxon>Bacteria</taxon>
        <taxon>Candidatus Falkowiibacteriota</taxon>
    </lineage>
</organism>
<evidence type="ECO:0000256" key="2">
    <source>
        <dbReference type="SAM" id="Phobius"/>
    </source>
</evidence>
<feature type="region of interest" description="Disordered" evidence="1">
    <location>
        <begin position="123"/>
        <end position="142"/>
    </location>
</feature>
<evidence type="ECO:0000256" key="1">
    <source>
        <dbReference type="SAM" id="MobiDB-lite"/>
    </source>
</evidence>
<proteinExistence type="predicted"/>
<dbReference type="AlphaFoldDB" id="A0A1J4T8J8"/>
<keyword evidence="2" id="KW-1133">Transmembrane helix</keyword>
<protein>
    <submittedName>
        <fullName evidence="3">Uncharacterized protein</fullName>
    </submittedName>
</protein>
<feature type="compositionally biased region" description="Polar residues" evidence="1">
    <location>
        <begin position="123"/>
        <end position="133"/>
    </location>
</feature>
<dbReference type="EMBL" id="MNUU01000032">
    <property type="protein sequence ID" value="OIO07824.1"/>
    <property type="molecule type" value="Genomic_DNA"/>
</dbReference>
<dbReference type="STRING" id="1805146.AUJ27_01780"/>
<name>A0A1J4T8J8_9BACT</name>
<evidence type="ECO:0000313" key="4">
    <source>
        <dbReference type="Proteomes" id="UP000183192"/>
    </source>
</evidence>
<keyword evidence="2" id="KW-0812">Transmembrane</keyword>
<sequence length="195" mass="22359">MTILQFLNDNIGSITLIVGLLAIYLYIKQKADRKRGTAKLILQEIRYAEQQIRNSGRGGRGYSLSSRLLPTNSWDDNIHLFIKDLKETEIDMISEFYSQAAYIDSLIAERSKQKLNQKFSVQPVNPVGQSDAPTENIPQQPTPQQIAQIVQVPNLNELITINLLTEFSSKIEFLYNTPAAEKLRQISERKWYQPF</sequence>
<keyword evidence="2" id="KW-0472">Membrane</keyword>
<evidence type="ECO:0000313" key="3">
    <source>
        <dbReference type="EMBL" id="OIO07824.1"/>
    </source>
</evidence>
<accession>A0A1J4T8J8</accession>
<feature type="transmembrane region" description="Helical" evidence="2">
    <location>
        <begin position="6"/>
        <end position="27"/>
    </location>
</feature>
<comment type="caution">
    <text evidence="3">The sequence shown here is derived from an EMBL/GenBank/DDBJ whole genome shotgun (WGS) entry which is preliminary data.</text>
</comment>
<gene>
    <name evidence="3" type="ORF">AUJ27_01780</name>
</gene>
<reference evidence="3 4" key="1">
    <citation type="journal article" date="2016" name="Environ. Microbiol.">
        <title>Genomic resolution of a cold subsurface aquifer community provides metabolic insights for novel microbes adapted to high CO concentrations.</title>
        <authorList>
            <person name="Probst A.J."/>
            <person name="Castelle C.J."/>
            <person name="Singh A."/>
            <person name="Brown C.T."/>
            <person name="Anantharaman K."/>
            <person name="Sharon I."/>
            <person name="Hug L.A."/>
            <person name="Burstein D."/>
            <person name="Emerson J.B."/>
            <person name="Thomas B.C."/>
            <person name="Banfield J.F."/>
        </authorList>
    </citation>
    <scope>NUCLEOTIDE SEQUENCE [LARGE SCALE GENOMIC DNA]</scope>
    <source>
        <strain evidence="3">CG1_02_37_44</strain>
    </source>
</reference>
<dbReference type="Proteomes" id="UP000183192">
    <property type="component" value="Unassembled WGS sequence"/>
</dbReference>